<sequence length="219" mass="24063">MAQATTNSWKAEAPQTPETDDVEMVGFLDAPLNREPALVDQTSEAFTNDDPETDSPRPADRGETPTKVPLYGFRAFLDGLIAVVVIFLPWTTSMVLCWMPITRIPLRKAPSTVLVSIVASTIERNPPSTGCLKKRLERASHLLFFFLSVSPIVTGAYVWFKARKINCDDGDNSLQCRVGPRFMLAIALFRILGIGGLFWGGMLLLVLFGNNFVVGGSQV</sequence>
<feature type="transmembrane region" description="Helical" evidence="2">
    <location>
        <begin position="182"/>
        <end position="208"/>
    </location>
</feature>
<accession>A0A9P9DT78</accession>
<dbReference type="AlphaFoldDB" id="A0A9P9DT78"/>
<dbReference type="EMBL" id="JAGMUU010000024">
    <property type="protein sequence ID" value="KAH7124963.1"/>
    <property type="molecule type" value="Genomic_DNA"/>
</dbReference>
<gene>
    <name evidence="3" type="ORF">B0J13DRAFT_628258</name>
</gene>
<feature type="compositionally biased region" description="Basic and acidic residues" evidence="1">
    <location>
        <begin position="54"/>
        <end position="64"/>
    </location>
</feature>
<protein>
    <submittedName>
        <fullName evidence="3">Uncharacterized protein</fullName>
    </submittedName>
</protein>
<proteinExistence type="predicted"/>
<dbReference type="OrthoDB" id="5106854at2759"/>
<dbReference type="Proteomes" id="UP000717696">
    <property type="component" value="Unassembled WGS sequence"/>
</dbReference>
<reference evidence="3" key="1">
    <citation type="journal article" date="2021" name="Nat. Commun.">
        <title>Genetic determinants of endophytism in the Arabidopsis root mycobiome.</title>
        <authorList>
            <person name="Mesny F."/>
            <person name="Miyauchi S."/>
            <person name="Thiergart T."/>
            <person name="Pickel B."/>
            <person name="Atanasova L."/>
            <person name="Karlsson M."/>
            <person name="Huettel B."/>
            <person name="Barry K.W."/>
            <person name="Haridas S."/>
            <person name="Chen C."/>
            <person name="Bauer D."/>
            <person name="Andreopoulos W."/>
            <person name="Pangilinan J."/>
            <person name="LaButti K."/>
            <person name="Riley R."/>
            <person name="Lipzen A."/>
            <person name="Clum A."/>
            <person name="Drula E."/>
            <person name="Henrissat B."/>
            <person name="Kohler A."/>
            <person name="Grigoriev I.V."/>
            <person name="Martin F.M."/>
            <person name="Hacquard S."/>
        </authorList>
    </citation>
    <scope>NUCLEOTIDE SEQUENCE</scope>
    <source>
        <strain evidence="3">MPI-CAGE-AT-0021</strain>
    </source>
</reference>
<evidence type="ECO:0000256" key="1">
    <source>
        <dbReference type="SAM" id="MobiDB-lite"/>
    </source>
</evidence>
<keyword evidence="2" id="KW-1133">Transmembrane helix</keyword>
<keyword evidence="2" id="KW-0812">Transmembrane</keyword>
<name>A0A9P9DT78_9HYPO</name>
<feature type="transmembrane region" description="Helical" evidence="2">
    <location>
        <begin position="142"/>
        <end position="162"/>
    </location>
</feature>
<organism evidence="3 4">
    <name type="scientific">Dactylonectria estremocensis</name>
    <dbReference type="NCBI Taxonomy" id="1079267"/>
    <lineage>
        <taxon>Eukaryota</taxon>
        <taxon>Fungi</taxon>
        <taxon>Dikarya</taxon>
        <taxon>Ascomycota</taxon>
        <taxon>Pezizomycotina</taxon>
        <taxon>Sordariomycetes</taxon>
        <taxon>Hypocreomycetidae</taxon>
        <taxon>Hypocreales</taxon>
        <taxon>Nectriaceae</taxon>
        <taxon>Dactylonectria</taxon>
    </lineage>
</organism>
<keyword evidence="4" id="KW-1185">Reference proteome</keyword>
<evidence type="ECO:0000256" key="2">
    <source>
        <dbReference type="SAM" id="Phobius"/>
    </source>
</evidence>
<feature type="region of interest" description="Disordered" evidence="1">
    <location>
        <begin position="38"/>
        <end position="65"/>
    </location>
</feature>
<feature type="region of interest" description="Disordered" evidence="1">
    <location>
        <begin position="1"/>
        <end position="26"/>
    </location>
</feature>
<keyword evidence="2" id="KW-0472">Membrane</keyword>
<evidence type="ECO:0000313" key="4">
    <source>
        <dbReference type="Proteomes" id="UP000717696"/>
    </source>
</evidence>
<evidence type="ECO:0000313" key="3">
    <source>
        <dbReference type="EMBL" id="KAH7124963.1"/>
    </source>
</evidence>
<comment type="caution">
    <text evidence="3">The sequence shown here is derived from an EMBL/GenBank/DDBJ whole genome shotgun (WGS) entry which is preliminary data.</text>
</comment>
<feature type="transmembrane region" description="Helical" evidence="2">
    <location>
        <begin position="79"/>
        <end position="101"/>
    </location>
</feature>